<keyword evidence="2" id="KW-1185">Reference proteome</keyword>
<dbReference type="InterPro" id="IPR046214">
    <property type="entry name" value="DUF6247"/>
</dbReference>
<proteinExistence type="predicted"/>
<dbReference type="AlphaFoldDB" id="A0A5M3VQS3"/>
<dbReference type="OrthoDB" id="3482025at2"/>
<protein>
    <submittedName>
        <fullName evidence="1">Uncharacterized protein</fullName>
    </submittedName>
</protein>
<dbReference type="RefSeq" id="WP_155335232.1">
    <property type="nucleotide sequence ID" value="NZ_BAAABN010000078.1"/>
</dbReference>
<evidence type="ECO:0000313" key="1">
    <source>
        <dbReference type="EMBL" id="GER98823.1"/>
    </source>
</evidence>
<evidence type="ECO:0000313" key="2">
    <source>
        <dbReference type="Proteomes" id="UP000334990"/>
    </source>
</evidence>
<dbReference type="Proteomes" id="UP000334990">
    <property type="component" value="Unassembled WGS sequence"/>
</dbReference>
<gene>
    <name evidence="1" type="ORF">Acor_08870</name>
</gene>
<accession>A0A5M3VQS3</accession>
<sequence length="96" mass="11214">MTAEPLHTAGDDPAEILRALLAKWHEQFMSEYHAALDAAREVWRFKQLREVLHRWRLHAVAVSNPDFDRAEQDVRNGRREGFVSMDDAFPGWADRQ</sequence>
<comment type="caution">
    <text evidence="1">The sequence shown here is derived from an EMBL/GenBank/DDBJ whole genome shotgun (WGS) entry which is preliminary data.</text>
</comment>
<dbReference type="EMBL" id="BLAD01000037">
    <property type="protein sequence ID" value="GER98823.1"/>
    <property type="molecule type" value="Genomic_DNA"/>
</dbReference>
<organism evidence="1 2">
    <name type="scientific">Acrocarpospora corrugata</name>
    <dbReference type="NCBI Taxonomy" id="35763"/>
    <lineage>
        <taxon>Bacteria</taxon>
        <taxon>Bacillati</taxon>
        <taxon>Actinomycetota</taxon>
        <taxon>Actinomycetes</taxon>
        <taxon>Streptosporangiales</taxon>
        <taxon>Streptosporangiaceae</taxon>
        <taxon>Acrocarpospora</taxon>
    </lineage>
</organism>
<dbReference type="Pfam" id="PF19760">
    <property type="entry name" value="DUF6247"/>
    <property type="match status" value="1"/>
</dbReference>
<reference evidence="1 2" key="1">
    <citation type="submission" date="2019-10" db="EMBL/GenBank/DDBJ databases">
        <title>Whole genome shotgun sequence of Acrocarpospora corrugata NBRC 13972.</title>
        <authorList>
            <person name="Ichikawa N."/>
            <person name="Kimura A."/>
            <person name="Kitahashi Y."/>
            <person name="Komaki H."/>
            <person name="Oguchi A."/>
        </authorList>
    </citation>
    <scope>NUCLEOTIDE SEQUENCE [LARGE SCALE GENOMIC DNA]</scope>
    <source>
        <strain evidence="1 2">NBRC 13972</strain>
    </source>
</reference>
<name>A0A5M3VQS3_9ACTN</name>